<feature type="transmembrane region" description="Helical" evidence="1">
    <location>
        <begin position="7"/>
        <end position="28"/>
    </location>
</feature>
<keyword evidence="1" id="KW-0472">Membrane</keyword>
<proteinExistence type="predicted"/>
<feature type="transmembrane region" description="Helical" evidence="1">
    <location>
        <begin position="61"/>
        <end position="83"/>
    </location>
</feature>
<keyword evidence="1" id="KW-0812">Transmembrane</keyword>
<evidence type="ECO:0008006" key="4">
    <source>
        <dbReference type="Google" id="ProtNLM"/>
    </source>
</evidence>
<evidence type="ECO:0000256" key="1">
    <source>
        <dbReference type="SAM" id="Phobius"/>
    </source>
</evidence>
<dbReference type="AlphaFoldDB" id="A0A4U8UDG9"/>
<reference evidence="2 3" key="1">
    <citation type="journal article" date="2014" name="Genome Announc.">
        <title>Draft genome sequences of eight enterohepatic helicobacter species isolated from both laboratory and wild rodents.</title>
        <authorList>
            <person name="Sheh A."/>
            <person name="Shen Z."/>
            <person name="Fox J.G."/>
        </authorList>
    </citation>
    <scope>NUCLEOTIDE SEQUENCE [LARGE SCALE GENOMIC DNA]</scope>
    <source>
        <strain evidence="2 3">MIT-03-7007</strain>
    </source>
</reference>
<name>A0A4U8UDG9_9HELI</name>
<gene>
    <name evidence="2" type="ORF">LS72_009375</name>
</gene>
<dbReference type="RefSeq" id="WP_034555063.1">
    <property type="nucleotide sequence ID" value="NZ_JRPC02000030.1"/>
</dbReference>
<evidence type="ECO:0000313" key="3">
    <source>
        <dbReference type="Proteomes" id="UP000029920"/>
    </source>
</evidence>
<protein>
    <recommendedName>
        <fullName evidence="4">Holin</fullName>
    </recommendedName>
</protein>
<feature type="transmembrane region" description="Helical" evidence="1">
    <location>
        <begin position="34"/>
        <end position="54"/>
    </location>
</feature>
<evidence type="ECO:0000313" key="2">
    <source>
        <dbReference type="EMBL" id="TLE13941.1"/>
    </source>
</evidence>
<accession>A0A4U8UDG9</accession>
<organism evidence="2 3">
    <name type="scientific">Helicobacter apodemus</name>
    <dbReference type="NCBI Taxonomy" id="135569"/>
    <lineage>
        <taxon>Bacteria</taxon>
        <taxon>Pseudomonadati</taxon>
        <taxon>Campylobacterota</taxon>
        <taxon>Epsilonproteobacteria</taxon>
        <taxon>Campylobacterales</taxon>
        <taxon>Helicobacteraceae</taxon>
        <taxon>Helicobacter</taxon>
    </lineage>
</organism>
<dbReference type="Proteomes" id="UP000029920">
    <property type="component" value="Unassembled WGS sequence"/>
</dbReference>
<feature type="transmembrane region" description="Helical" evidence="1">
    <location>
        <begin position="89"/>
        <end position="112"/>
    </location>
</feature>
<comment type="caution">
    <text evidence="2">The sequence shown here is derived from an EMBL/GenBank/DDBJ whole genome shotgun (WGS) entry which is preliminary data.</text>
</comment>
<dbReference type="EMBL" id="JRPC02000030">
    <property type="protein sequence ID" value="TLE13941.1"/>
    <property type="molecule type" value="Genomic_DNA"/>
</dbReference>
<sequence>MDERGNIILFLGSGALTIFWQLITYLGIPTPEVYALLVVFVFSGFAGFIKTIVFKECLKSFICFDITSKGLSLFIPFIVAFAAKSIPPLSFFVDYCFSFLILGEIFTFLIYIQCIKTRNKDINHIDIYNLGLSNLKAFMMKYLKVDDKKRD</sequence>
<keyword evidence="3" id="KW-1185">Reference proteome</keyword>
<keyword evidence="1" id="KW-1133">Transmembrane helix</keyword>